<reference evidence="2 3" key="1">
    <citation type="submission" date="2023-01" db="EMBL/GenBank/DDBJ databases">
        <authorList>
            <person name="Kreplak J."/>
        </authorList>
    </citation>
    <scope>NUCLEOTIDE SEQUENCE [LARGE SCALE GENOMIC DNA]</scope>
</reference>
<name>A0AAV0ZCT4_VICFA</name>
<feature type="region of interest" description="Disordered" evidence="1">
    <location>
        <begin position="74"/>
        <end position="138"/>
    </location>
</feature>
<dbReference type="Proteomes" id="UP001157006">
    <property type="component" value="Chromosome 2"/>
</dbReference>
<dbReference type="AlphaFoldDB" id="A0AAV0ZCT4"/>
<evidence type="ECO:0000256" key="1">
    <source>
        <dbReference type="SAM" id="MobiDB-lite"/>
    </source>
</evidence>
<gene>
    <name evidence="2" type="ORF">VFH_II000080</name>
</gene>
<evidence type="ECO:0000313" key="2">
    <source>
        <dbReference type="EMBL" id="CAI8595711.1"/>
    </source>
</evidence>
<sequence length="138" mass="15011">MISSTTDQKDAGGGRDGIAKNEGGAKIEDDDLVAWLMCSDEVLEEESEEENDNISLDIPLDPLFFYLEEEENEISSKKGKQVAGDVSINDSSTFPLPLPLDSKKRKEGPVTETVSAETPTKIRRCHPPGSGSGSKKRK</sequence>
<keyword evidence="3" id="KW-1185">Reference proteome</keyword>
<accession>A0AAV0ZCT4</accession>
<feature type="compositionally biased region" description="Basic and acidic residues" evidence="1">
    <location>
        <begin position="7"/>
        <end position="24"/>
    </location>
</feature>
<protein>
    <submittedName>
        <fullName evidence="2">Uncharacterized protein</fullName>
    </submittedName>
</protein>
<proteinExistence type="predicted"/>
<feature type="region of interest" description="Disordered" evidence="1">
    <location>
        <begin position="1"/>
        <end position="24"/>
    </location>
</feature>
<organism evidence="2 3">
    <name type="scientific">Vicia faba</name>
    <name type="common">Broad bean</name>
    <name type="synonym">Faba vulgaris</name>
    <dbReference type="NCBI Taxonomy" id="3906"/>
    <lineage>
        <taxon>Eukaryota</taxon>
        <taxon>Viridiplantae</taxon>
        <taxon>Streptophyta</taxon>
        <taxon>Embryophyta</taxon>
        <taxon>Tracheophyta</taxon>
        <taxon>Spermatophyta</taxon>
        <taxon>Magnoliopsida</taxon>
        <taxon>eudicotyledons</taxon>
        <taxon>Gunneridae</taxon>
        <taxon>Pentapetalae</taxon>
        <taxon>rosids</taxon>
        <taxon>fabids</taxon>
        <taxon>Fabales</taxon>
        <taxon>Fabaceae</taxon>
        <taxon>Papilionoideae</taxon>
        <taxon>50 kb inversion clade</taxon>
        <taxon>NPAAA clade</taxon>
        <taxon>Hologalegina</taxon>
        <taxon>IRL clade</taxon>
        <taxon>Fabeae</taxon>
        <taxon>Vicia</taxon>
    </lineage>
</organism>
<evidence type="ECO:0000313" key="3">
    <source>
        <dbReference type="Proteomes" id="UP001157006"/>
    </source>
</evidence>
<dbReference type="EMBL" id="OX451737">
    <property type="protein sequence ID" value="CAI8595711.1"/>
    <property type="molecule type" value="Genomic_DNA"/>
</dbReference>